<comment type="caution">
    <text evidence="1">The sequence shown here is derived from an EMBL/GenBank/DDBJ whole genome shotgun (WGS) entry which is preliminary data.</text>
</comment>
<sequence length="80" mass="8853">MLSLFTISFSNFIPSTFKLKEKRQELANKLLAIFNQDVFSSQLSNKISVIWSGCLTAAAGHCTTRRTTCTAVITLSHKVS</sequence>
<reference evidence="1" key="1">
    <citation type="submission" date="2021-02" db="EMBL/GenBank/DDBJ databases">
        <authorList>
            <person name="Nowell W R."/>
        </authorList>
    </citation>
    <scope>NUCLEOTIDE SEQUENCE</scope>
</reference>
<evidence type="ECO:0000313" key="1">
    <source>
        <dbReference type="EMBL" id="CAF1301790.1"/>
    </source>
</evidence>
<dbReference type="Proteomes" id="UP000663854">
    <property type="component" value="Unassembled WGS sequence"/>
</dbReference>
<dbReference type="AlphaFoldDB" id="A0A815DVP3"/>
<accession>A0A815DVP3</accession>
<evidence type="ECO:0000313" key="2">
    <source>
        <dbReference type="EMBL" id="CAF1574971.1"/>
    </source>
</evidence>
<dbReference type="EMBL" id="CAJNOL010003819">
    <property type="protein sequence ID" value="CAF1574971.1"/>
    <property type="molecule type" value="Genomic_DNA"/>
</dbReference>
<dbReference type="EMBL" id="CAJNOH010002600">
    <property type="protein sequence ID" value="CAF1301790.1"/>
    <property type="molecule type" value="Genomic_DNA"/>
</dbReference>
<dbReference type="Proteomes" id="UP000663870">
    <property type="component" value="Unassembled WGS sequence"/>
</dbReference>
<keyword evidence="4" id="KW-1185">Reference proteome</keyword>
<gene>
    <name evidence="2" type="ORF">JXQ802_LOCUS45575</name>
    <name evidence="1" type="ORF">PYM288_LOCUS29949</name>
</gene>
<evidence type="ECO:0000313" key="3">
    <source>
        <dbReference type="Proteomes" id="UP000663854"/>
    </source>
</evidence>
<organism evidence="1 3">
    <name type="scientific">Rotaria sordida</name>
    <dbReference type="NCBI Taxonomy" id="392033"/>
    <lineage>
        <taxon>Eukaryota</taxon>
        <taxon>Metazoa</taxon>
        <taxon>Spiralia</taxon>
        <taxon>Gnathifera</taxon>
        <taxon>Rotifera</taxon>
        <taxon>Eurotatoria</taxon>
        <taxon>Bdelloidea</taxon>
        <taxon>Philodinida</taxon>
        <taxon>Philodinidae</taxon>
        <taxon>Rotaria</taxon>
    </lineage>
</organism>
<name>A0A815DVP3_9BILA</name>
<proteinExistence type="predicted"/>
<protein>
    <submittedName>
        <fullName evidence="1">Uncharacterized protein</fullName>
    </submittedName>
</protein>
<evidence type="ECO:0000313" key="4">
    <source>
        <dbReference type="Proteomes" id="UP000663870"/>
    </source>
</evidence>